<feature type="transmembrane region" description="Helical" evidence="1">
    <location>
        <begin position="142"/>
        <end position="168"/>
    </location>
</feature>
<dbReference type="Pfam" id="PF02447">
    <property type="entry name" value="GntP_permease"/>
    <property type="match status" value="1"/>
</dbReference>
<organism evidence="2 3">
    <name type="scientific">Acidaminococcus intestini (strain RyC-MR95)</name>
    <dbReference type="NCBI Taxonomy" id="568816"/>
    <lineage>
        <taxon>Bacteria</taxon>
        <taxon>Bacillati</taxon>
        <taxon>Bacillota</taxon>
        <taxon>Negativicutes</taxon>
        <taxon>Acidaminococcales</taxon>
        <taxon>Acidaminococcaceae</taxon>
        <taxon>Acidaminococcus</taxon>
    </lineage>
</organism>
<reference evidence="2 3" key="1">
    <citation type="journal article" date="2011" name="J. Bacteriol.">
        <title>Complete genome sequence of Acidaminococcus intestini RYC-MR95, a Gram-negative bacterium from the phylum Firmicutes.</title>
        <authorList>
            <person name="D'Auria G."/>
            <person name="Galan J.C."/>
            <person name="Rodriguez-Alcayna M."/>
            <person name="Moya A."/>
            <person name="Baquero F."/>
            <person name="Latorre A."/>
        </authorList>
    </citation>
    <scope>NUCLEOTIDE SEQUENCE [LARGE SCALE GENOMIC DNA]</scope>
    <source>
        <strain evidence="2 3">RyC-MR95</strain>
    </source>
</reference>
<evidence type="ECO:0000313" key="2">
    <source>
        <dbReference type="EMBL" id="AEQ23610.1"/>
    </source>
</evidence>
<dbReference type="GeneID" id="92879587"/>
<dbReference type="InterPro" id="IPR003474">
    <property type="entry name" value="Glcn_transporter"/>
</dbReference>
<keyword evidence="1" id="KW-0472">Membrane</keyword>
<dbReference type="PANTHER" id="PTHR30354">
    <property type="entry name" value="GNT FAMILY GLUCONATE TRANSPORTER"/>
    <property type="match status" value="1"/>
</dbReference>
<feature type="transmembrane region" description="Helical" evidence="1">
    <location>
        <begin position="61"/>
        <end position="77"/>
    </location>
</feature>
<dbReference type="PANTHER" id="PTHR30354:SF11">
    <property type="entry name" value="PERMEASE"/>
    <property type="match status" value="1"/>
</dbReference>
<feature type="transmembrane region" description="Helical" evidence="1">
    <location>
        <begin position="420"/>
        <end position="440"/>
    </location>
</feature>
<sequence length="445" mass="46460">MSNLLIFVVGLAIMLLCMMRTKWGPFVCMLLASLAIGIGCGLGTDKTIASIVDGFAKTCKNIGLMVIFGTILGIYLEKSRACQRIAETLLQITGKDRAAGALAATGYVIAIPVFCDVALVLLSPLIKSVARKSGKNACSMGVVTACSLLATNAFVAPTPAPLAIIAILGLDIGTSILWGMPAALFVTVCVWAFGEYYLERKPASWYTELPRDISAQEETNDESAPMPSFGAALTPILLPIVLILIRSVGRIFLEKGSVLVSLLNFFGDKNIALCVGIVSSVILLGNFLPKDKKYAPMTDALRTSGPIVFITAAGGALANIVGVTGVGKILAESLAASPIPVFLIPFLITGLSKFAQGSASVAGIMAAGLTLPLCETGLLSPLQAFLSISAGSALGSHVNNSFTWVFSEFMGYDIRTTMKSLCVCQNVVMSLSGLLAAYVIGSLVG</sequence>
<evidence type="ECO:0000313" key="3">
    <source>
        <dbReference type="Proteomes" id="UP000007093"/>
    </source>
</evidence>
<evidence type="ECO:0000256" key="1">
    <source>
        <dbReference type="SAM" id="Phobius"/>
    </source>
</evidence>
<dbReference type="InParanoid" id="G4Q7U0"/>
<proteinExistence type="predicted"/>
<keyword evidence="1" id="KW-1133">Transmembrane helix</keyword>
<name>G4Q7U0_ACIIR</name>
<feature type="transmembrane region" description="Helical" evidence="1">
    <location>
        <begin position="98"/>
        <end position="122"/>
    </location>
</feature>
<accession>G4Q7U0</accession>
<dbReference type="eggNOG" id="COG2610">
    <property type="taxonomic scope" value="Bacteria"/>
</dbReference>
<keyword evidence="3" id="KW-1185">Reference proteome</keyword>
<gene>
    <name evidence="2" type="ordered locus">Acin_2418</name>
</gene>
<dbReference type="Proteomes" id="UP000007093">
    <property type="component" value="Chromosome"/>
</dbReference>
<dbReference type="GO" id="GO:0015128">
    <property type="term" value="F:gluconate transmembrane transporter activity"/>
    <property type="evidence" value="ECO:0007669"/>
    <property type="project" value="InterPro"/>
</dbReference>
<feature type="transmembrane region" description="Helical" evidence="1">
    <location>
        <begin position="270"/>
        <end position="288"/>
    </location>
</feature>
<feature type="transmembrane region" description="Helical" evidence="1">
    <location>
        <begin position="175"/>
        <end position="194"/>
    </location>
</feature>
<dbReference type="PATRIC" id="fig|568816.4.peg.2348"/>
<dbReference type="RefSeq" id="WP_009015030.1">
    <property type="nucleotide sequence ID" value="NC_016077.1"/>
</dbReference>
<dbReference type="KEGG" id="ain:Acin_2418"/>
<dbReference type="HOGENOM" id="CLU_027949_0_2_9"/>
<dbReference type="AlphaFoldDB" id="G4Q7U0"/>
<dbReference type="EMBL" id="CP003058">
    <property type="protein sequence ID" value="AEQ23610.1"/>
    <property type="molecule type" value="Genomic_DNA"/>
</dbReference>
<keyword evidence="1" id="KW-0812">Transmembrane</keyword>
<feature type="transmembrane region" description="Helical" evidence="1">
    <location>
        <begin position="300"/>
        <end position="322"/>
    </location>
</feature>
<dbReference type="GO" id="GO:0005886">
    <property type="term" value="C:plasma membrane"/>
    <property type="evidence" value="ECO:0007669"/>
    <property type="project" value="TreeGrafter"/>
</dbReference>
<feature type="transmembrane region" description="Helical" evidence="1">
    <location>
        <begin position="329"/>
        <end position="348"/>
    </location>
</feature>
<protein>
    <recommendedName>
        <fullName evidence="4">GntP family permease</fullName>
    </recommendedName>
</protein>
<dbReference type="STRING" id="568816.Acin_2418"/>
<feature type="transmembrane region" description="Helical" evidence="1">
    <location>
        <begin position="229"/>
        <end position="249"/>
    </location>
</feature>
<evidence type="ECO:0008006" key="4">
    <source>
        <dbReference type="Google" id="ProtNLM"/>
    </source>
</evidence>